<dbReference type="InterPro" id="IPR001128">
    <property type="entry name" value="Cyt_P450"/>
</dbReference>
<proteinExistence type="inferred from homology"/>
<dbReference type="InterPro" id="IPR017972">
    <property type="entry name" value="Cyt_P450_CS"/>
</dbReference>
<reference evidence="10 11" key="1">
    <citation type="submission" date="2020-09" db="EMBL/GenBank/DDBJ databases">
        <title>De no assembly of potato wild relative species, Solanum commersonii.</title>
        <authorList>
            <person name="Cho K."/>
        </authorList>
    </citation>
    <scope>NUCLEOTIDE SEQUENCE [LARGE SCALE GENOMIC DNA]</scope>
    <source>
        <strain evidence="10">LZ3.2</strain>
        <tissue evidence="10">Leaf</tissue>
    </source>
</reference>
<dbReference type="PANTHER" id="PTHR47953:SF21">
    <property type="entry name" value="CYTOCHROME P450 71D7"/>
    <property type="match status" value="1"/>
</dbReference>
<dbReference type="EMBL" id="JACXVP010000008">
    <property type="protein sequence ID" value="KAG5592496.1"/>
    <property type="molecule type" value="Genomic_DNA"/>
</dbReference>
<keyword evidence="8" id="KW-0812">Transmembrane</keyword>
<evidence type="ECO:0000256" key="7">
    <source>
        <dbReference type="PIRSR" id="PIRSR602401-1"/>
    </source>
</evidence>
<dbReference type="InterPro" id="IPR002401">
    <property type="entry name" value="Cyt_P450_E_grp-I"/>
</dbReference>
<dbReference type="Proteomes" id="UP000824120">
    <property type="component" value="Chromosome 8"/>
</dbReference>
<dbReference type="SUPFAM" id="SSF48264">
    <property type="entry name" value="Cytochrome P450"/>
    <property type="match status" value="2"/>
</dbReference>
<dbReference type="Gene3D" id="1.10.630.10">
    <property type="entry name" value="Cytochrome P450"/>
    <property type="match status" value="2"/>
</dbReference>
<evidence type="ECO:0000256" key="2">
    <source>
        <dbReference type="ARBA" id="ARBA00022617"/>
    </source>
</evidence>
<evidence type="ECO:0000256" key="6">
    <source>
        <dbReference type="ARBA" id="ARBA00023033"/>
    </source>
</evidence>
<dbReference type="Pfam" id="PF00067">
    <property type="entry name" value="p450"/>
    <property type="match status" value="2"/>
</dbReference>
<keyword evidence="9" id="KW-0732">Signal</keyword>
<evidence type="ECO:0000256" key="8">
    <source>
        <dbReference type="SAM" id="Phobius"/>
    </source>
</evidence>
<dbReference type="FunFam" id="1.10.630.10:FF:000043">
    <property type="entry name" value="Cytochrome P450 99A2"/>
    <property type="match status" value="2"/>
</dbReference>
<evidence type="ECO:0000313" key="10">
    <source>
        <dbReference type="EMBL" id="KAG5592496.1"/>
    </source>
</evidence>
<dbReference type="OrthoDB" id="2789670at2759"/>
<accession>A0A9J5XZ31</accession>
<sequence>MEIHFNSVPFLLSFFLLLAIFFRKSKKSNQKLPPGPWKLPIIGSMHHLIGALPHHVLRNLSKKYGPLMYLKLGEIDAVVVSSPHMAKQVLKVHDLCFAARPELMTSDIVFYSQKDIVFARYGDYWKQMRKICISELLSAKMVKSFSLIRQDAVHDLVESIRSTPNVVVNISEKVLRLTSSVICRSAFGKVWDDRDNLLMLMREVLSLSGGFDVADFFPSWTLLHGIGGMRSRLKSMHKKFDVILEKIIHEHKENRANGKEGNSEFGGEDLIDVLLRVMENGELRFPITNDSVKAIVLDLFFGGTETSSVIIQWALSELMKNPNLMAKAQAEVRCVYKGKKDLNDNDLEELKYLKLVINETLRLHPASPLLGLRQCREETIIDGYTIPLKAQVVVNGWAIARDPESWDDPETFVPERFENGGVDFNGNHFHYIPFGAGSRMCPGMHFGLANVCENMVIHFNYVSFLLSFFLLLAIFFRKSKKSNQKLPPGPWKLPVIGSMHHLIGALPHHVLRNLSKKYGPLMHLQLGEIDAVIVSSPHMAKQVLKVHDLSFAARPELMASDIVFYSQKDIVFAKYGDYWKQMRKICILELLSAKMVKSFSLIRQDAVHDLVASIRSTPNVVVNMSEKVLRLTSSVICRSAFGKVWDDRDNLLMLMREVLALSGGFDVVDFFPSWTLLHGIGGMRNRLKSLHQKIDVILEKIIHEHKENRANGKEGNSEFGGEDLIDVLLRVMENGELQFPITNDSVKAIVLDLFFGGTETSSVVIQWALSELMKNPNVMAKAQAELRCVCKGKKDLNDYDVEELKYLKLVINETLRLHPASPLLGLRQCREETIIDGYTIPLKSQVVVNGWAIARDPESWDDPETFVPERFENSCVDFNGNHFQYIPFGAGSRMCPGMHFGLANVVYPLAQLLYHFDWQLPYGQQPEDLDMTETLGISATRKNDLHLIAISHD</sequence>
<dbReference type="PANTHER" id="PTHR47953">
    <property type="entry name" value="OS08G0105600 PROTEIN"/>
    <property type="match status" value="1"/>
</dbReference>
<dbReference type="GO" id="GO:0005506">
    <property type="term" value="F:iron ion binding"/>
    <property type="evidence" value="ECO:0007669"/>
    <property type="project" value="InterPro"/>
</dbReference>
<feature type="transmembrane region" description="Helical" evidence="8">
    <location>
        <begin position="455"/>
        <end position="476"/>
    </location>
</feature>
<evidence type="ECO:0000256" key="3">
    <source>
        <dbReference type="ARBA" id="ARBA00022723"/>
    </source>
</evidence>
<evidence type="ECO:0000256" key="4">
    <source>
        <dbReference type="ARBA" id="ARBA00023002"/>
    </source>
</evidence>
<dbReference type="PRINTS" id="PR00385">
    <property type="entry name" value="P450"/>
</dbReference>
<dbReference type="PRINTS" id="PR00463">
    <property type="entry name" value="EP450I"/>
</dbReference>
<dbReference type="PROSITE" id="PS00086">
    <property type="entry name" value="CYTOCHROME_P450"/>
    <property type="match status" value="2"/>
</dbReference>
<evidence type="ECO:0008006" key="12">
    <source>
        <dbReference type="Google" id="ProtNLM"/>
    </source>
</evidence>
<evidence type="ECO:0000256" key="9">
    <source>
        <dbReference type="SAM" id="SignalP"/>
    </source>
</evidence>
<dbReference type="GO" id="GO:0004497">
    <property type="term" value="F:monooxygenase activity"/>
    <property type="evidence" value="ECO:0007669"/>
    <property type="project" value="UniProtKB-KW"/>
</dbReference>
<feature type="binding site" description="axial binding residue" evidence="7">
    <location>
        <position position="895"/>
    </location>
    <ligand>
        <name>heme</name>
        <dbReference type="ChEBI" id="CHEBI:30413"/>
    </ligand>
    <ligandPart>
        <name>Fe</name>
        <dbReference type="ChEBI" id="CHEBI:18248"/>
    </ligandPart>
</feature>
<name>A0A9J5XZ31_SOLCO</name>
<dbReference type="InterPro" id="IPR052306">
    <property type="entry name" value="CYP450_71D"/>
</dbReference>
<feature type="signal peptide" evidence="9">
    <location>
        <begin position="1"/>
        <end position="27"/>
    </location>
</feature>
<organism evidence="10 11">
    <name type="scientific">Solanum commersonii</name>
    <name type="common">Commerson's wild potato</name>
    <name type="synonym">Commerson's nightshade</name>
    <dbReference type="NCBI Taxonomy" id="4109"/>
    <lineage>
        <taxon>Eukaryota</taxon>
        <taxon>Viridiplantae</taxon>
        <taxon>Streptophyta</taxon>
        <taxon>Embryophyta</taxon>
        <taxon>Tracheophyta</taxon>
        <taxon>Spermatophyta</taxon>
        <taxon>Magnoliopsida</taxon>
        <taxon>eudicotyledons</taxon>
        <taxon>Gunneridae</taxon>
        <taxon>Pentapetalae</taxon>
        <taxon>asterids</taxon>
        <taxon>lamiids</taxon>
        <taxon>Solanales</taxon>
        <taxon>Solanaceae</taxon>
        <taxon>Solanoideae</taxon>
        <taxon>Solaneae</taxon>
        <taxon>Solanum</taxon>
    </lineage>
</organism>
<dbReference type="AlphaFoldDB" id="A0A9J5XZ31"/>
<keyword evidence="8" id="KW-0472">Membrane</keyword>
<evidence type="ECO:0000313" key="11">
    <source>
        <dbReference type="Proteomes" id="UP000824120"/>
    </source>
</evidence>
<evidence type="ECO:0000256" key="1">
    <source>
        <dbReference type="ARBA" id="ARBA00010617"/>
    </source>
</evidence>
<comment type="cofactor">
    <cofactor evidence="7">
        <name>heme</name>
        <dbReference type="ChEBI" id="CHEBI:30413"/>
    </cofactor>
</comment>
<gene>
    <name evidence="10" type="ORF">H5410_043010</name>
</gene>
<keyword evidence="5 7" id="KW-0408">Iron</keyword>
<keyword evidence="2 7" id="KW-0349">Heme</keyword>
<comment type="similarity">
    <text evidence="1">Belongs to the cytochrome P450 family.</text>
</comment>
<evidence type="ECO:0000256" key="5">
    <source>
        <dbReference type="ARBA" id="ARBA00023004"/>
    </source>
</evidence>
<dbReference type="GO" id="GO:0020037">
    <property type="term" value="F:heme binding"/>
    <property type="evidence" value="ECO:0007669"/>
    <property type="project" value="InterPro"/>
</dbReference>
<comment type="caution">
    <text evidence="10">The sequence shown here is derived from an EMBL/GenBank/DDBJ whole genome shotgun (WGS) entry which is preliminary data.</text>
</comment>
<keyword evidence="6" id="KW-0503">Monooxygenase</keyword>
<dbReference type="InterPro" id="IPR036396">
    <property type="entry name" value="Cyt_P450_sf"/>
</dbReference>
<protein>
    <recommendedName>
        <fullName evidence="12">Cytochrome P450</fullName>
    </recommendedName>
</protein>
<keyword evidence="4" id="KW-0560">Oxidoreductase</keyword>
<dbReference type="CDD" id="cd11072">
    <property type="entry name" value="CYP71-like"/>
    <property type="match status" value="2"/>
</dbReference>
<keyword evidence="3 7" id="KW-0479">Metal-binding</keyword>
<keyword evidence="8" id="KW-1133">Transmembrane helix</keyword>
<feature type="chain" id="PRO_5039915521" description="Cytochrome P450" evidence="9">
    <location>
        <begin position="28"/>
        <end position="953"/>
    </location>
</feature>
<dbReference type="GO" id="GO:0016705">
    <property type="term" value="F:oxidoreductase activity, acting on paired donors, with incorporation or reduction of molecular oxygen"/>
    <property type="evidence" value="ECO:0007669"/>
    <property type="project" value="InterPro"/>
</dbReference>
<keyword evidence="11" id="KW-1185">Reference proteome</keyword>